<dbReference type="InterPro" id="IPR001753">
    <property type="entry name" value="Enoyl-CoA_hydra/iso"/>
</dbReference>
<dbReference type="Proteomes" id="UP000278222">
    <property type="component" value="Unassembled WGS sequence"/>
</dbReference>
<dbReference type="CDD" id="cd06558">
    <property type="entry name" value="crotonase-like"/>
    <property type="match status" value="1"/>
</dbReference>
<comment type="caution">
    <text evidence="2">The sequence shown here is derived from an EMBL/GenBank/DDBJ whole genome shotgun (WGS) entry which is preliminary data.</text>
</comment>
<dbReference type="InterPro" id="IPR051683">
    <property type="entry name" value="Enoyl-CoA_Hydratase/Isomerase"/>
</dbReference>
<gene>
    <name evidence="2" type="ORF">EDC65_3644</name>
</gene>
<evidence type="ECO:0000313" key="3">
    <source>
        <dbReference type="Proteomes" id="UP000278222"/>
    </source>
</evidence>
<dbReference type="EMBL" id="RJKX01000015">
    <property type="protein sequence ID" value="ROP84294.1"/>
    <property type="molecule type" value="Genomic_DNA"/>
</dbReference>
<name>A0A3N1KWP7_9PROT</name>
<dbReference type="AlphaFoldDB" id="A0A3N1KWP7"/>
<dbReference type="RefSeq" id="WP_123692115.1">
    <property type="nucleotide sequence ID" value="NZ_AP019700.1"/>
</dbReference>
<evidence type="ECO:0000256" key="1">
    <source>
        <dbReference type="ARBA" id="ARBA00005254"/>
    </source>
</evidence>
<keyword evidence="3" id="KW-1185">Reference proteome</keyword>
<dbReference type="Pfam" id="PF00378">
    <property type="entry name" value="ECH_1"/>
    <property type="match status" value="1"/>
</dbReference>
<dbReference type="GO" id="GO:0008300">
    <property type="term" value="P:isoprenoid catabolic process"/>
    <property type="evidence" value="ECO:0007669"/>
    <property type="project" value="TreeGrafter"/>
</dbReference>
<reference evidence="2 3" key="1">
    <citation type="submission" date="2018-11" db="EMBL/GenBank/DDBJ databases">
        <title>Genomic Encyclopedia of Type Strains, Phase IV (KMG-IV): sequencing the most valuable type-strain genomes for metagenomic binning, comparative biology and taxonomic classification.</title>
        <authorList>
            <person name="Goeker M."/>
        </authorList>
    </citation>
    <scope>NUCLEOTIDE SEQUENCE [LARGE SCALE GENOMIC DNA]</scope>
    <source>
        <strain evidence="2 3">DSM 5900</strain>
    </source>
</reference>
<protein>
    <submittedName>
        <fullName evidence="2">Methylglutaconyl-CoA hydratase</fullName>
    </submittedName>
</protein>
<accession>A0A3N1KWP7</accession>
<sequence>MSVVLTEIDDRGVATVTLNRPAVHNAYDGAVIDGLLDGLARLAGDPRVRVLLLRGQGRHFQAGADLAWLQQVAAMPPAANRDFSVRTTRAMRDLHLFPRPTIALVHGACFGGGVGLAASCDVVVASQEARFALTEVRFGVVPAPIIPQMLKAIGLPQLRRWILSGEAFDATRAEGMGLVHEICPTGGLDAAAAPLVDAFLRAGPEAVAATKRLTLEIAGQLVPDAMVDRLADVAATQRASAEAAEGLAGFLEKRHPAWYRG</sequence>
<dbReference type="SUPFAM" id="SSF52096">
    <property type="entry name" value="ClpP/crotonase"/>
    <property type="match status" value="1"/>
</dbReference>
<dbReference type="Gene3D" id="1.10.12.10">
    <property type="entry name" value="Lyase 2-enoyl-coa Hydratase, Chain A, domain 2"/>
    <property type="match status" value="1"/>
</dbReference>
<organism evidence="2 3">
    <name type="scientific">Stella humosa</name>
    <dbReference type="NCBI Taxonomy" id="94"/>
    <lineage>
        <taxon>Bacteria</taxon>
        <taxon>Pseudomonadati</taxon>
        <taxon>Pseudomonadota</taxon>
        <taxon>Alphaproteobacteria</taxon>
        <taxon>Rhodospirillales</taxon>
        <taxon>Stellaceae</taxon>
        <taxon>Stella</taxon>
    </lineage>
</organism>
<dbReference type="OrthoDB" id="9795613at2"/>
<comment type="similarity">
    <text evidence="1">Belongs to the enoyl-CoA hydratase/isomerase family.</text>
</comment>
<dbReference type="Gene3D" id="3.90.226.10">
    <property type="entry name" value="2-enoyl-CoA Hydratase, Chain A, domain 1"/>
    <property type="match status" value="1"/>
</dbReference>
<dbReference type="InterPro" id="IPR029045">
    <property type="entry name" value="ClpP/crotonase-like_dom_sf"/>
</dbReference>
<dbReference type="InterPro" id="IPR014748">
    <property type="entry name" value="Enoyl-CoA_hydra_C"/>
</dbReference>
<dbReference type="GO" id="GO:0003824">
    <property type="term" value="F:catalytic activity"/>
    <property type="evidence" value="ECO:0007669"/>
    <property type="project" value="UniProtKB-ARBA"/>
</dbReference>
<evidence type="ECO:0000313" key="2">
    <source>
        <dbReference type="EMBL" id="ROP84294.1"/>
    </source>
</evidence>
<proteinExistence type="inferred from homology"/>
<dbReference type="PANTHER" id="PTHR42964">
    <property type="entry name" value="ENOYL-COA HYDRATASE"/>
    <property type="match status" value="1"/>
</dbReference>
<dbReference type="PANTHER" id="PTHR42964:SF1">
    <property type="entry name" value="POLYKETIDE BIOSYNTHESIS ENOYL-COA HYDRATASE PKSH-RELATED"/>
    <property type="match status" value="1"/>
</dbReference>